<keyword evidence="5" id="KW-0408">Iron</keyword>
<dbReference type="SUPFAM" id="SSF102114">
    <property type="entry name" value="Radical SAM enzymes"/>
    <property type="match status" value="1"/>
</dbReference>
<dbReference type="InterPro" id="IPR013785">
    <property type="entry name" value="Aldolase_TIM"/>
</dbReference>
<dbReference type="CDD" id="cd01335">
    <property type="entry name" value="Radical_SAM"/>
    <property type="match status" value="1"/>
</dbReference>
<dbReference type="SFLD" id="SFLDS00029">
    <property type="entry name" value="Radical_SAM"/>
    <property type="match status" value="1"/>
</dbReference>
<keyword evidence="8" id="KW-0670">Pyruvate</keyword>
<dbReference type="InterPro" id="IPR027596">
    <property type="entry name" value="AmmeMemoSam_rS"/>
</dbReference>
<keyword evidence="8" id="KW-0456">Lyase</keyword>
<sequence>MDVNARMDAAASGSDKAPAWDDFTVPTQYWHALDDGRIQCDVCPRACKLRDGQRGVCFVRARLDDQVVLTSYGRSSGFCVDPIEKKPLNHFLPGSSVLSFGTAGCNLACRFCQNWDISKSKEIDTLSDAASPETLAEAAVRLGCRSVAFTYNDPVIFHEYAIDVADACHESGVKAVAVTAGYVCDEPRAEFYAHMDAANIDLKAFSEEFYRHTCGARLDWVKETLRYLRHETPVWFEITNLLIPGLNDSDEELHAMTSWVVEDLGPDVPVHFTAFHPDFKMTDRPPTPPATLTRARRIARENGVRFAYTGNVHDADGSSTYCGGCGTVVVERDWYAIGEYRLTDDGHCRSCGTRLPGVFDGPVGGWGPRRIPVRLTGGRP</sequence>
<name>A0A6J4I281_9ACTN</name>
<keyword evidence="3" id="KW-0949">S-adenosyl-L-methionine</keyword>
<dbReference type="InterPro" id="IPR007197">
    <property type="entry name" value="rSAM"/>
</dbReference>
<dbReference type="PANTHER" id="PTHR30352:SF5">
    <property type="entry name" value="PYRUVATE FORMATE-LYASE 1-ACTIVATING ENZYME"/>
    <property type="match status" value="1"/>
</dbReference>
<dbReference type="Pfam" id="PF04055">
    <property type="entry name" value="Radical_SAM"/>
    <property type="match status" value="1"/>
</dbReference>
<protein>
    <submittedName>
        <fullName evidence="8">COG1180: Radical SAM, Pyruvate-formate lyase-activating enzyme like</fullName>
    </submittedName>
</protein>
<dbReference type="InterPro" id="IPR058240">
    <property type="entry name" value="rSAM_sf"/>
</dbReference>
<evidence type="ECO:0000256" key="3">
    <source>
        <dbReference type="ARBA" id="ARBA00022691"/>
    </source>
</evidence>
<evidence type="ECO:0000256" key="2">
    <source>
        <dbReference type="ARBA" id="ARBA00022485"/>
    </source>
</evidence>
<comment type="cofactor">
    <cofactor evidence="1">
        <name>[4Fe-4S] cluster</name>
        <dbReference type="ChEBI" id="CHEBI:49883"/>
    </cofactor>
</comment>
<feature type="domain" description="Radical SAM core" evidence="7">
    <location>
        <begin position="90"/>
        <end position="305"/>
    </location>
</feature>
<dbReference type="Gene3D" id="3.20.20.70">
    <property type="entry name" value="Aldolase class I"/>
    <property type="match status" value="1"/>
</dbReference>
<dbReference type="EMBL" id="CADCTB010000106">
    <property type="protein sequence ID" value="CAA9240409.1"/>
    <property type="molecule type" value="Genomic_DNA"/>
</dbReference>
<dbReference type="GO" id="GO:0016829">
    <property type="term" value="F:lyase activity"/>
    <property type="evidence" value="ECO:0007669"/>
    <property type="project" value="UniProtKB-KW"/>
</dbReference>
<keyword evidence="4" id="KW-0479">Metal-binding</keyword>
<dbReference type="InterPro" id="IPR034457">
    <property type="entry name" value="Organic_radical-activating"/>
</dbReference>
<dbReference type="GO" id="GO:0051539">
    <property type="term" value="F:4 iron, 4 sulfur cluster binding"/>
    <property type="evidence" value="ECO:0007669"/>
    <property type="project" value="UniProtKB-KW"/>
</dbReference>
<evidence type="ECO:0000313" key="8">
    <source>
        <dbReference type="EMBL" id="CAA9240409.1"/>
    </source>
</evidence>
<evidence type="ECO:0000256" key="1">
    <source>
        <dbReference type="ARBA" id="ARBA00001966"/>
    </source>
</evidence>
<evidence type="ECO:0000259" key="7">
    <source>
        <dbReference type="PROSITE" id="PS51918"/>
    </source>
</evidence>
<reference evidence="8" key="1">
    <citation type="submission" date="2020-02" db="EMBL/GenBank/DDBJ databases">
        <authorList>
            <person name="Meier V. D."/>
        </authorList>
    </citation>
    <scope>NUCLEOTIDE SEQUENCE</scope>
    <source>
        <strain evidence="8">AVDCRST_MAG10</strain>
    </source>
</reference>
<dbReference type="AlphaFoldDB" id="A0A6J4I281"/>
<dbReference type="PROSITE" id="PS51918">
    <property type="entry name" value="RADICAL_SAM"/>
    <property type="match status" value="1"/>
</dbReference>
<organism evidence="8">
    <name type="scientific">uncultured Acidimicrobiales bacterium</name>
    <dbReference type="NCBI Taxonomy" id="310071"/>
    <lineage>
        <taxon>Bacteria</taxon>
        <taxon>Bacillati</taxon>
        <taxon>Actinomycetota</taxon>
        <taxon>Acidimicrobiia</taxon>
        <taxon>Acidimicrobiales</taxon>
        <taxon>environmental samples</taxon>
    </lineage>
</organism>
<proteinExistence type="predicted"/>
<evidence type="ECO:0000256" key="4">
    <source>
        <dbReference type="ARBA" id="ARBA00022723"/>
    </source>
</evidence>
<dbReference type="SFLD" id="SFLDG01101">
    <property type="entry name" value="Uncharacterised_Radical_SAM_Su"/>
    <property type="match status" value="1"/>
</dbReference>
<dbReference type="GO" id="GO:0046872">
    <property type="term" value="F:metal ion binding"/>
    <property type="evidence" value="ECO:0007669"/>
    <property type="project" value="UniProtKB-KW"/>
</dbReference>
<accession>A0A6J4I281</accession>
<keyword evidence="2" id="KW-0004">4Fe-4S</keyword>
<dbReference type="NCBIfam" id="TIGR04337">
    <property type="entry name" value="AmmeMemoSam_rS"/>
    <property type="match status" value="1"/>
</dbReference>
<evidence type="ECO:0000256" key="6">
    <source>
        <dbReference type="ARBA" id="ARBA00023014"/>
    </source>
</evidence>
<keyword evidence="6" id="KW-0411">Iron-sulfur</keyword>
<gene>
    <name evidence="8" type="ORF">AVDCRST_MAG10-1743</name>
</gene>
<evidence type="ECO:0000256" key="5">
    <source>
        <dbReference type="ARBA" id="ARBA00023004"/>
    </source>
</evidence>
<dbReference type="PANTHER" id="PTHR30352">
    <property type="entry name" value="PYRUVATE FORMATE-LYASE-ACTIVATING ENZYME"/>
    <property type="match status" value="1"/>
</dbReference>